<keyword evidence="4" id="KW-1185">Reference proteome</keyword>
<dbReference type="InterPro" id="IPR021729">
    <property type="entry name" value="DUF3298"/>
</dbReference>
<evidence type="ECO:0000313" key="3">
    <source>
        <dbReference type="EMBL" id="MBD7913980.1"/>
    </source>
</evidence>
<evidence type="ECO:0000313" key="4">
    <source>
        <dbReference type="Proteomes" id="UP000640335"/>
    </source>
</evidence>
<dbReference type="Proteomes" id="UP000640335">
    <property type="component" value="Unassembled WGS sequence"/>
</dbReference>
<dbReference type="EMBL" id="JACSQZ010000005">
    <property type="protein sequence ID" value="MBD7913980.1"/>
    <property type="molecule type" value="Genomic_DNA"/>
</dbReference>
<feature type="domain" description="Deacetylase PdaC" evidence="2">
    <location>
        <begin position="44"/>
        <end position="132"/>
    </location>
</feature>
<dbReference type="Pfam" id="PF13739">
    <property type="entry name" value="PdaC"/>
    <property type="match status" value="1"/>
</dbReference>
<dbReference type="InterPro" id="IPR025303">
    <property type="entry name" value="PdaC"/>
</dbReference>
<proteinExistence type="predicted"/>
<dbReference type="InterPro" id="IPR037126">
    <property type="entry name" value="PdaC/RsiV-like_sf"/>
</dbReference>
<organism evidence="3 4">
    <name type="scientific">Clostridium gallinarum</name>
    <dbReference type="NCBI Taxonomy" id="2762246"/>
    <lineage>
        <taxon>Bacteria</taxon>
        <taxon>Bacillati</taxon>
        <taxon>Bacillota</taxon>
        <taxon>Clostridia</taxon>
        <taxon>Eubacteriales</taxon>
        <taxon>Clostridiaceae</taxon>
        <taxon>Clostridium</taxon>
    </lineage>
</organism>
<name>A0ABR8Q0P9_9CLOT</name>
<accession>A0ABR8Q0P9</accession>
<protein>
    <submittedName>
        <fullName evidence="3">DUF3298 and DUF4163 domain-containing protein</fullName>
    </submittedName>
</protein>
<dbReference type="Gene3D" id="3.90.640.20">
    <property type="entry name" value="Heat-shock cognate protein, ATPase"/>
    <property type="match status" value="1"/>
</dbReference>
<evidence type="ECO:0000259" key="1">
    <source>
        <dbReference type="Pfam" id="PF11738"/>
    </source>
</evidence>
<gene>
    <name evidence="3" type="ORF">H9660_02365</name>
</gene>
<feature type="domain" description="DUF3298" evidence="1">
    <location>
        <begin position="150"/>
        <end position="225"/>
    </location>
</feature>
<dbReference type="RefSeq" id="WP_191748178.1">
    <property type="nucleotide sequence ID" value="NZ_JACSQZ010000005.1"/>
</dbReference>
<dbReference type="Gene3D" id="3.30.565.40">
    <property type="entry name" value="Fervidobacterium nodosum Rt17-B1 like"/>
    <property type="match status" value="1"/>
</dbReference>
<comment type="caution">
    <text evidence="3">The sequence shown here is derived from an EMBL/GenBank/DDBJ whole genome shotgun (WGS) entry which is preliminary data.</text>
</comment>
<evidence type="ECO:0000259" key="2">
    <source>
        <dbReference type="Pfam" id="PF13739"/>
    </source>
</evidence>
<reference evidence="3 4" key="1">
    <citation type="submission" date="2020-08" db="EMBL/GenBank/DDBJ databases">
        <title>A Genomic Blueprint of the Chicken Gut Microbiome.</title>
        <authorList>
            <person name="Gilroy R."/>
            <person name="Ravi A."/>
            <person name="Getino M."/>
            <person name="Pursley I."/>
            <person name="Horton D.L."/>
            <person name="Alikhan N.-F."/>
            <person name="Baker D."/>
            <person name="Gharbi K."/>
            <person name="Hall N."/>
            <person name="Watson M."/>
            <person name="Adriaenssens E.M."/>
            <person name="Foster-Nyarko E."/>
            <person name="Jarju S."/>
            <person name="Secka A."/>
            <person name="Antonio M."/>
            <person name="Oren A."/>
            <person name="Chaudhuri R."/>
            <person name="La Ragione R.M."/>
            <person name="Hildebrand F."/>
            <person name="Pallen M.J."/>
        </authorList>
    </citation>
    <scope>NUCLEOTIDE SEQUENCE [LARGE SCALE GENOMIC DNA]</scope>
    <source>
        <strain evidence="3 4">Sa3CUN1</strain>
    </source>
</reference>
<sequence>MKKIKKIILIAFLSINIITNYPQSMLININKINVESVNIVDKIIKEKTSFINIDVEIPQIVGLVSRKKEEEINNEILEWTNLWIKDTKDTSEKLMPTIPYELQARYLVTNNKDILSFYTDYYQFSGGAHGITTRNMYNINTYSGDKVLLKDLFEEGYDYKTFINNQIYKEINKQPENYFQGKEGFNGIKDDQDFYIKNDKIIIHFPYYEIAPYVTGMPEFEIDYKINTDLLKG</sequence>
<dbReference type="Pfam" id="PF11738">
    <property type="entry name" value="DUF3298"/>
    <property type="match status" value="1"/>
</dbReference>